<reference evidence="6" key="1">
    <citation type="journal article" date="2019" name="Int. J. Syst. Evol. Microbiol.">
        <title>The Global Catalogue of Microorganisms (GCM) 10K type strain sequencing project: providing services to taxonomists for standard genome sequencing and annotation.</title>
        <authorList>
            <consortium name="The Broad Institute Genomics Platform"/>
            <consortium name="The Broad Institute Genome Sequencing Center for Infectious Disease"/>
            <person name="Wu L."/>
            <person name="Ma J."/>
        </authorList>
    </citation>
    <scope>NUCLEOTIDE SEQUENCE [LARGE SCALE GENOMIC DNA]</scope>
    <source>
        <strain evidence="6">CGMCC 4.1621</strain>
    </source>
</reference>
<dbReference type="InterPro" id="IPR051400">
    <property type="entry name" value="HAD-like_hydrolase"/>
</dbReference>
<dbReference type="PROSITE" id="PS01228">
    <property type="entry name" value="COF_1"/>
    <property type="match status" value="1"/>
</dbReference>
<gene>
    <name evidence="5" type="ORF">ACFQIC_15800</name>
</gene>
<dbReference type="Gene3D" id="1.10.150.520">
    <property type="match status" value="1"/>
</dbReference>
<evidence type="ECO:0000256" key="2">
    <source>
        <dbReference type="ARBA" id="ARBA00022723"/>
    </source>
</evidence>
<proteinExistence type="predicted"/>
<dbReference type="PANTHER" id="PTHR46470">
    <property type="entry name" value="N-ACYLNEURAMINATE-9-PHOSPHATASE"/>
    <property type="match status" value="1"/>
</dbReference>
<name>A0ABW2EQB1_9BACI</name>
<dbReference type="SFLD" id="SFLDG01129">
    <property type="entry name" value="C1.5:_HAD__Beta-PGM__Phosphata"/>
    <property type="match status" value="1"/>
</dbReference>
<keyword evidence="2" id="KW-0479">Metal-binding</keyword>
<dbReference type="EMBL" id="JBHSZV010000042">
    <property type="protein sequence ID" value="MFC7063279.1"/>
    <property type="molecule type" value="Genomic_DNA"/>
</dbReference>
<dbReference type="Proteomes" id="UP001596410">
    <property type="component" value="Unassembled WGS sequence"/>
</dbReference>
<keyword evidence="6" id="KW-1185">Reference proteome</keyword>
<accession>A0ABW2EQB1</accession>
<evidence type="ECO:0000313" key="6">
    <source>
        <dbReference type="Proteomes" id="UP001596410"/>
    </source>
</evidence>
<evidence type="ECO:0000256" key="1">
    <source>
        <dbReference type="ARBA" id="ARBA00001946"/>
    </source>
</evidence>
<dbReference type="PRINTS" id="PR00413">
    <property type="entry name" value="HADHALOGNASE"/>
</dbReference>
<dbReference type="InterPro" id="IPR023214">
    <property type="entry name" value="HAD_sf"/>
</dbReference>
<dbReference type="GO" id="GO:0016787">
    <property type="term" value="F:hydrolase activity"/>
    <property type="evidence" value="ECO:0007669"/>
    <property type="project" value="UniProtKB-KW"/>
</dbReference>
<keyword evidence="3 5" id="KW-0378">Hydrolase</keyword>
<dbReference type="PANTHER" id="PTHR46470:SF2">
    <property type="entry name" value="GLYCERALDEHYDE 3-PHOSPHATE PHOSPHATASE"/>
    <property type="match status" value="1"/>
</dbReference>
<dbReference type="SUPFAM" id="SSF56784">
    <property type="entry name" value="HAD-like"/>
    <property type="match status" value="1"/>
</dbReference>
<comment type="cofactor">
    <cofactor evidence="1">
        <name>Mg(2+)</name>
        <dbReference type="ChEBI" id="CHEBI:18420"/>
    </cofactor>
</comment>
<dbReference type="InterPro" id="IPR006439">
    <property type="entry name" value="HAD-SF_hydro_IA"/>
</dbReference>
<sequence length="223" mass="25685">MIEAVFFDLDGTLLNRDQSVKSFIYNQHERLNSSIGHISKESYTTRFIELDDRGYVWKDKVYKQLVHEFDITEITWGDLLHDYITQFKHHSVPFPNLHSMLEELKSNHLRLGLVTNGKGNFQLDNVKALGIENYFEAVLVSEWEGVKKPDPRIFKKALDQLKVSANQSIFVGDNPEKDVHAAQSVGMKGVWKRDPQWNNVEADFIIEDLAELPLIVTGSSRLK</sequence>
<evidence type="ECO:0000256" key="3">
    <source>
        <dbReference type="ARBA" id="ARBA00022801"/>
    </source>
</evidence>
<dbReference type="NCBIfam" id="TIGR01549">
    <property type="entry name" value="HAD-SF-IA-v1"/>
    <property type="match status" value="1"/>
</dbReference>
<keyword evidence="4" id="KW-0460">Magnesium</keyword>
<dbReference type="InterPro" id="IPR036412">
    <property type="entry name" value="HAD-like_sf"/>
</dbReference>
<dbReference type="SFLD" id="SFLDS00003">
    <property type="entry name" value="Haloacid_Dehalogenase"/>
    <property type="match status" value="1"/>
</dbReference>
<comment type="caution">
    <text evidence="5">The sequence shown here is derived from an EMBL/GenBank/DDBJ whole genome shotgun (WGS) entry which is preliminary data.</text>
</comment>
<protein>
    <submittedName>
        <fullName evidence="5">HAD family hydrolase</fullName>
        <ecNumber evidence="5">3.1.3.-</ecNumber>
    </submittedName>
</protein>
<dbReference type="Gene3D" id="3.40.50.1000">
    <property type="entry name" value="HAD superfamily/HAD-like"/>
    <property type="match status" value="1"/>
</dbReference>
<dbReference type="RefSeq" id="WP_204711635.1">
    <property type="nucleotide sequence ID" value="NZ_JBHSZV010000042.1"/>
</dbReference>
<organism evidence="5 6">
    <name type="scientific">Halobacillus seohaensis</name>
    <dbReference type="NCBI Taxonomy" id="447421"/>
    <lineage>
        <taxon>Bacteria</taxon>
        <taxon>Bacillati</taxon>
        <taxon>Bacillota</taxon>
        <taxon>Bacilli</taxon>
        <taxon>Bacillales</taxon>
        <taxon>Bacillaceae</taxon>
        <taxon>Halobacillus</taxon>
    </lineage>
</organism>
<dbReference type="EC" id="3.1.3.-" evidence="5"/>
<evidence type="ECO:0000313" key="5">
    <source>
        <dbReference type="EMBL" id="MFC7063279.1"/>
    </source>
</evidence>
<dbReference type="InterPro" id="IPR041492">
    <property type="entry name" value="HAD_2"/>
</dbReference>
<dbReference type="Pfam" id="PF13419">
    <property type="entry name" value="HAD_2"/>
    <property type="match status" value="1"/>
</dbReference>
<evidence type="ECO:0000256" key="4">
    <source>
        <dbReference type="ARBA" id="ARBA00022842"/>
    </source>
</evidence>
<dbReference type="SFLD" id="SFLDG01135">
    <property type="entry name" value="C1.5.6:_HAD__Beta-PGM__Phospha"/>
    <property type="match status" value="1"/>
</dbReference>
<dbReference type="NCBIfam" id="TIGR01509">
    <property type="entry name" value="HAD-SF-IA-v3"/>
    <property type="match status" value="1"/>
</dbReference>